<dbReference type="AlphaFoldDB" id="A0AAX4PB00"/>
<feature type="region of interest" description="Disordered" evidence="1">
    <location>
        <begin position="341"/>
        <end position="363"/>
    </location>
</feature>
<feature type="compositionally biased region" description="Gly residues" evidence="1">
    <location>
        <begin position="344"/>
        <end position="354"/>
    </location>
</feature>
<accession>A0AAX4PB00</accession>
<evidence type="ECO:0000313" key="2">
    <source>
        <dbReference type="EMBL" id="WZN63398.1"/>
    </source>
</evidence>
<name>A0AAX4PB00_9CHLO</name>
<evidence type="ECO:0000256" key="1">
    <source>
        <dbReference type="SAM" id="MobiDB-lite"/>
    </source>
</evidence>
<protein>
    <submittedName>
        <fullName evidence="2">Urb2 domain-containing protein</fullName>
    </submittedName>
</protein>
<evidence type="ECO:0000313" key="3">
    <source>
        <dbReference type="Proteomes" id="UP001472866"/>
    </source>
</evidence>
<dbReference type="Proteomes" id="UP001472866">
    <property type="component" value="Chromosome 07"/>
</dbReference>
<reference evidence="2 3" key="1">
    <citation type="submission" date="2024-03" db="EMBL/GenBank/DDBJ databases">
        <title>Complete genome sequence of the green alga Chloropicon roscoffensis RCC1871.</title>
        <authorList>
            <person name="Lemieux C."/>
            <person name="Pombert J.-F."/>
            <person name="Otis C."/>
            <person name="Turmel M."/>
        </authorList>
    </citation>
    <scope>NUCLEOTIDE SEQUENCE [LARGE SCALE GENOMIC DNA]</scope>
    <source>
        <strain evidence="2 3">RCC1871</strain>
    </source>
</reference>
<gene>
    <name evidence="2" type="ORF">HKI87_07g49460</name>
</gene>
<sequence length="363" mass="38985">MAAARTPNPAKAWREPEAFHSAALKCCQELDGLSSQLECGGEVGSRRSGAGATTSSVPFGGHFAVRLRAKQVCRWAAESLGSLAKKRQKSEGRGFHSHALWNAVAKGLQIDGSAADNVTISLVQALGRLARDWSDAPHTDEPGEDEVFLALGSFLNAITVRRSASPSVLSAPFFLSGGTKLALSLLRDAVVCYKRFCSNSDKARLWEDVCVEILRETRSKASSDEMVPHVAGDDDLYFGILSLLDEEVVEGLVKARAGTSGDSKERKLCLGEEVLLWIQELLFPIGCATQYEEWMSGLWEGLPCHELWRPALGMRAAHVCQGHQEKGLEEKRATVLAATDLKSGLGGGSPGGDRGAPMGRALL</sequence>
<organism evidence="2 3">
    <name type="scientific">Chloropicon roscoffensis</name>
    <dbReference type="NCBI Taxonomy" id="1461544"/>
    <lineage>
        <taxon>Eukaryota</taxon>
        <taxon>Viridiplantae</taxon>
        <taxon>Chlorophyta</taxon>
        <taxon>Chloropicophyceae</taxon>
        <taxon>Chloropicales</taxon>
        <taxon>Chloropicaceae</taxon>
        <taxon>Chloropicon</taxon>
    </lineage>
</organism>
<dbReference type="EMBL" id="CP151507">
    <property type="protein sequence ID" value="WZN63398.1"/>
    <property type="molecule type" value="Genomic_DNA"/>
</dbReference>
<proteinExistence type="predicted"/>
<keyword evidence="3" id="KW-1185">Reference proteome</keyword>